<evidence type="ECO:0008006" key="4">
    <source>
        <dbReference type="Google" id="ProtNLM"/>
    </source>
</evidence>
<keyword evidence="1" id="KW-0732">Signal</keyword>
<name>A0A0K1PPJ8_9BACT</name>
<organism evidence="2 3">
    <name type="scientific">Labilithrix luteola</name>
    <dbReference type="NCBI Taxonomy" id="1391654"/>
    <lineage>
        <taxon>Bacteria</taxon>
        <taxon>Pseudomonadati</taxon>
        <taxon>Myxococcota</taxon>
        <taxon>Polyangia</taxon>
        <taxon>Polyangiales</taxon>
        <taxon>Labilitrichaceae</taxon>
        <taxon>Labilithrix</taxon>
    </lineage>
</organism>
<feature type="chain" id="PRO_5005466044" description="Transporter" evidence="1">
    <location>
        <begin position="26"/>
        <end position="304"/>
    </location>
</feature>
<evidence type="ECO:0000256" key="1">
    <source>
        <dbReference type="SAM" id="SignalP"/>
    </source>
</evidence>
<keyword evidence="3" id="KW-1185">Reference proteome</keyword>
<sequence length="304" mass="33195">MSRVRLSTRAALLVVGLAAALTHSARVDACATCGCGDPTLTAMGAEKPFRDRLRVSLDARHRTDDIGEPGVDEIRLRETRLDAQLAWAPSDRLFLMGTFPALHRTIRYVNEGETRTTAMGDVELRAKAFVATDRDFAPRHLYAITAGLKIPTAPRQRSETDGTYLPIEAQPGTGSWDPLLGMSYAFFARPWSFYASVQGSMPLRGTSEFRASPSLRTTTSAQYQLSSALALRLGVDTRLDARSYEDGRPERDSSGFIGFVSPEVIVSPLMDLLVVVSVRLPVVQALAGYHHEGAVLGLGFAYDF</sequence>
<evidence type="ECO:0000313" key="2">
    <source>
        <dbReference type="EMBL" id="AKU95470.1"/>
    </source>
</evidence>
<dbReference type="Proteomes" id="UP000064967">
    <property type="component" value="Chromosome"/>
</dbReference>
<proteinExistence type="predicted"/>
<dbReference type="STRING" id="1391654.AKJ09_02134"/>
<dbReference type="EMBL" id="CP012333">
    <property type="protein sequence ID" value="AKU95470.1"/>
    <property type="molecule type" value="Genomic_DNA"/>
</dbReference>
<gene>
    <name evidence="2" type="ORF">AKJ09_02134</name>
</gene>
<dbReference type="AlphaFoldDB" id="A0A0K1PPJ8"/>
<dbReference type="OrthoDB" id="5510217at2"/>
<feature type="signal peptide" evidence="1">
    <location>
        <begin position="1"/>
        <end position="25"/>
    </location>
</feature>
<protein>
    <recommendedName>
        <fullName evidence="4">Transporter</fullName>
    </recommendedName>
</protein>
<accession>A0A0K1PPJ8</accession>
<reference evidence="2 3" key="1">
    <citation type="submission" date="2015-08" db="EMBL/GenBank/DDBJ databases">
        <authorList>
            <person name="Babu N.S."/>
            <person name="Beckwith C.J."/>
            <person name="Beseler K.G."/>
            <person name="Brison A."/>
            <person name="Carone J.V."/>
            <person name="Caskin T.P."/>
            <person name="Diamond M."/>
            <person name="Durham M.E."/>
            <person name="Foxe J.M."/>
            <person name="Go M."/>
            <person name="Henderson B.A."/>
            <person name="Jones I.B."/>
            <person name="McGettigan J.A."/>
            <person name="Micheletti S.J."/>
            <person name="Nasrallah M.E."/>
            <person name="Ortiz D."/>
            <person name="Piller C.R."/>
            <person name="Privatt S.R."/>
            <person name="Schneider S.L."/>
            <person name="Sharp S."/>
            <person name="Smith T.C."/>
            <person name="Stanton J.D."/>
            <person name="Ullery H.E."/>
            <person name="Wilson R.J."/>
            <person name="Serrano M.G."/>
            <person name="Buck G."/>
            <person name="Lee V."/>
            <person name="Wang Y."/>
            <person name="Carvalho R."/>
            <person name="Voegtly L."/>
            <person name="Shi R."/>
            <person name="Duckworth R."/>
            <person name="Johnson A."/>
            <person name="Loviza R."/>
            <person name="Walstead R."/>
            <person name="Shah Z."/>
            <person name="Kiflezghi M."/>
            <person name="Wade K."/>
            <person name="Ball S.L."/>
            <person name="Bradley K.W."/>
            <person name="Asai D.J."/>
            <person name="Bowman C.A."/>
            <person name="Russell D.A."/>
            <person name="Pope W.H."/>
            <person name="Jacobs-Sera D."/>
            <person name="Hendrix R.W."/>
            <person name="Hatfull G.F."/>
        </authorList>
    </citation>
    <scope>NUCLEOTIDE SEQUENCE [LARGE SCALE GENOMIC DNA]</scope>
    <source>
        <strain evidence="2 3">DSM 27648</strain>
    </source>
</reference>
<dbReference type="KEGG" id="llu:AKJ09_02134"/>
<evidence type="ECO:0000313" key="3">
    <source>
        <dbReference type="Proteomes" id="UP000064967"/>
    </source>
</evidence>
<dbReference type="RefSeq" id="WP_146646912.1">
    <property type="nucleotide sequence ID" value="NZ_CP012333.1"/>
</dbReference>